<feature type="domain" description="Histidine kinase" evidence="15">
    <location>
        <begin position="488"/>
        <end position="708"/>
    </location>
</feature>
<feature type="domain" description="Response regulatory" evidence="16">
    <location>
        <begin position="847"/>
        <end position="961"/>
    </location>
</feature>
<feature type="modified residue" description="Phosphohistidine" evidence="12">
    <location>
        <position position="1081"/>
    </location>
</feature>
<feature type="region of interest" description="Disordered" evidence="14">
    <location>
        <begin position="988"/>
        <end position="1030"/>
    </location>
</feature>
<dbReference type="CDD" id="cd16922">
    <property type="entry name" value="HATPase_EvgS-ArcB-TorS-like"/>
    <property type="match status" value="1"/>
</dbReference>
<comment type="subcellular location">
    <subcellularLocation>
        <location evidence="2">Cell membrane</location>
        <topology evidence="2">Multi-pass membrane protein</topology>
    </subcellularLocation>
</comment>
<dbReference type="InterPro" id="IPR036097">
    <property type="entry name" value="HisK_dim/P_sf"/>
</dbReference>
<dbReference type="EC" id="2.7.13.3" evidence="3"/>
<dbReference type="Pfam" id="PF02518">
    <property type="entry name" value="HATPase_c"/>
    <property type="match status" value="1"/>
</dbReference>
<evidence type="ECO:0000256" key="11">
    <source>
        <dbReference type="ARBA" id="ARBA00023136"/>
    </source>
</evidence>
<evidence type="ECO:0000256" key="3">
    <source>
        <dbReference type="ARBA" id="ARBA00012438"/>
    </source>
</evidence>
<gene>
    <name evidence="18" type="ORF">N7E60_16105</name>
</gene>
<dbReference type="SMART" id="SM00448">
    <property type="entry name" value="REC"/>
    <property type="match status" value="1"/>
</dbReference>
<dbReference type="SUPFAM" id="SSF52172">
    <property type="entry name" value="CheY-like"/>
    <property type="match status" value="1"/>
</dbReference>
<keyword evidence="19" id="KW-1185">Reference proteome</keyword>
<dbReference type="PANTHER" id="PTHR45339:SF1">
    <property type="entry name" value="HYBRID SIGNAL TRANSDUCTION HISTIDINE KINASE J"/>
    <property type="match status" value="1"/>
</dbReference>
<dbReference type="InterPro" id="IPR004358">
    <property type="entry name" value="Sig_transdc_His_kin-like_C"/>
</dbReference>
<dbReference type="Proteomes" id="UP001164676">
    <property type="component" value="Plasmid unnamed"/>
</dbReference>
<dbReference type="SUPFAM" id="SSF47384">
    <property type="entry name" value="Homodimeric domain of signal transducing histidine kinase"/>
    <property type="match status" value="1"/>
</dbReference>
<dbReference type="SMART" id="SM00073">
    <property type="entry name" value="HPT"/>
    <property type="match status" value="1"/>
</dbReference>
<dbReference type="InterPro" id="IPR001789">
    <property type="entry name" value="Sig_transdc_resp-reg_receiver"/>
</dbReference>
<keyword evidence="10" id="KW-0902">Two-component regulatory system</keyword>
<organism evidence="18 19">
    <name type="scientific">Salinivibrio proteolyticus</name>
    <dbReference type="NCBI Taxonomy" id="334715"/>
    <lineage>
        <taxon>Bacteria</taxon>
        <taxon>Pseudomonadati</taxon>
        <taxon>Pseudomonadota</taxon>
        <taxon>Gammaproteobacteria</taxon>
        <taxon>Vibrionales</taxon>
        <taxon>Vibrionaceae</taxon>
        <taxon>Salinivibrio</taxon>
    </lineage>
</organism>
<evidence type="ECO:0000259" key="17">
    <source>
        <dbReference type="PROSITE" id="PS50894"/>
    </source>
</evidence>
<keyword evidence="18" id="KW-0560">Oxidoreductase</keyword>
<evidence type="ECO:0000256" key="2">
    <source>
        <dbReference type="ARBA" id="ARBA00004651"/>
    </source>
</evidence>
<dbReference type="PRINTS" id="PR00344">
    <property type="entry name" value="BCTRLSENSOR"/>
</dbReference>
<dbReference type="SMART" id="SM00388">
    <property type="entry name" value="HisKA"/>
    <property type="match status" value="1"/>
</dbReference>
<dbReference type="CDD" id="cd17546">
    <property type="entry name" value="REC_hyHK_CKI1_RcsC-like"/>
    <property type="match status" value="1"/>
</dbReference>
<dbReference type="PANTHER" id="PTHR45339">
    <property type="entry name" value="HYBRID SIGNAL TRANSDUCTION HISTIDINE KINASE J"/>
    <property type="match status" value="1"/>
</dbReference>
<evidence type="ECO:0000256" key="12">
    <source>
        <dbReference type="PROSITE-ProRule" id="PRU00110"/>
    </source>
</evidence>
<dbReference type="CDD" id="cd00088">
    <property type="entry name" value="HPT"/>
    <property type="match status" value="1"/>
</dbReference>
<dbReference type="Gene3D" id="3.30.565.10">
    <property type="entry name" value="Histidine kinase-like ATPase, C-terminal domain"/>
    <property type="match status" value="1"/>
</dbReference>
<evidence type="ECO:0000256" key="13">
    <source>
        <dbReference type="PROSITE-ProRule" id="PRU00169"/>
    </source>
</evidence>
<dbReference type="PROSITE" id="PS50110">
    <property type="entry name" value="RESPONSE_REGULATORY"/>
    <property type="match status" value="1"/>
</dbReference>
<dbReference type="InterPro" id="IPR036890">
    <property type="entry name" value="HATPase_C_sf"/>
</dbReference>
<evidence type="ECO:0000256" key="10">
    <source>
        <dbReference type="ARBA" id="ARBA00023012"/>
    </source>
</evidence>
<dbReference type="CDD" id="cd00082">
    <property type="entry name" value="HisKA"/>
    <property type="match status" value="1"/>
</dbReference>
<evidence type="ECO:0000313" key="18">
    <source>
        <dbReference type="EMBL" id="WBA16271.1"/>
    </source>
</evidence>
<dbReference type="SMART" id="SM00387">
    <property type="entry name" value="HATPase_c"/>
    <property type="match status" value="1"/>
</dbReference>
<evidence type="ECO:0000256" key="8">
    <source>
        <dbReference type="ARBA" id="ARBA00022840"/>
    </source>
</evidence>
<reference evidence="18" key="1">
    <citation type="submission" date="2022-09" db="EMBL/GenBank/DDBJ databases">
        <authorList>
            <person name="Li Z.-J."/>
        </authorList>
    </citation>
    <scope>NUCLEOTIDE SEQUENCE</scope>
    <source>
        <strain evidence="18">TGB10</strain>
        <plasmid evidence="18">unnamed</plasmid>
    </source>
</reference>
<keyword evidence="7" id="KW-0547">Nucleotide-binding</keyword>
<dbReference type="SUPFAM" id="SSF47226">
    <property type="entry name" value="Histidine-containing phosphotransfer domain, HPT domain"/>
    <property type="match status" value="1"/>
</dbReference>
<dbReference type="InterPro" id="IPR036641">
    <property type="entry name" value="HPT_dom_sf"/>
</dbReference>
<geneLocation type="plasmid" evidence="18 19">
    <name>unnamed</name>
</geneLocation>
<feature type="compositionally biased region" description="Acidic residues" evidence="14">
    <location>
        <begin position="997"/>
        <end position="1011"/>
    </location>
</feature>
<evidence type="ECO:0000256" key="6">
    <source>
        <dbReference type="ARBA" id="ARBA00022692"/>
    </source>
</evidence>
<dbReference type="InterPro" id="IPR003661">
    <property type="entry name" value="HisK_dim/P_dom"/>
</dbReference>
<feature type="domain" description="HPt" evidence="17">
    <location>
        <begin position="1042"/>
        <end position="1134"/>
    </location>
</feature>
<dbReference type="InterPro" id="IPR003594">
    <property type="entry name" value="HATPase_dom"/>
</dbReference>
<accession>A0ABY7LIK9</accession>
<dbReference type="InterPro" id="IPR035965">
    <property type="entry name" value="PAS-like_dom_sf"/>
</dbReference>
<evidence type="ECO:0000256" key="7">
    <source>
        <dbReference type="ARBA" id="ARBA00022741"/>
    </source>
</evidence>
<dbReference type="Pfam" id="PF00512">
    <property type="entry name" value="HisKA"/>
    <property type="match status" value="1"/>
</dbReference>
<evidence type="ECO:0000256" key="5">
    <source>
        <dbReference type="ARBA" id="ARBA00022553"/>
    </source>
</evidence>
<dbReference type="PROSITE" id="PS50109">
    <property type="entry name" value="HIS_KIN"/>
    <property type="match status" value="1"/>
</dbReference>
<dbReference type="GO" id="GO:0005524">
    <property type="term" value="F:ATP binding"/>
    <property type="evidence" value="ECO:0007669"/>
    <property type="project" value="UniProtKB-KW"/>
</dbReference>
<keyword evidence="9" id="KW-1133">Transmembrane helix</keyword>
<evidence type="ECO:0000256" key="9">
    <source>
        <dbReference type="ARBA" id="ARBA00022989"/>
    </source>
</evidence>
<comment type="catalytic activity">
    <reaction evidence="1">
        <text>ATP + protein L-histidine = ADP + protein N-phospho-L-histidine.</text>
        <dbReference type="EC" id="2.7.13.3"/>
    </reaction>
</comment>
<dbReference type="Pfam" id="PF01627">
    <property type="entry name" value="Hpt"/>
    <property type="match status" value="1"/>
</dbReference>
<dbReference type="Gene3D" id="3.40.50.2300">
    <property type="match status" value="1"/>
</dbReference>
<dbReference type="Gene3D" id="1.10.287.130">
    <property type="match status" value="1"/>
</dbReference>
<evidence type="ECO:0000256" key="14">
    <source>
        <dbReference type="SAM" id="MobiDB-lite"/>
    </source>
</evidence>
<name>A0ABY7LIK9_9GAMM</name>
<proteinExistence type="predicted"/>
<sequence length="1138" mass="127818">MNRVGMRLAIVLIVLATLLLGGFGYYNYHVAKSRLESDMNQDLTSISQRLKQRLPTLMWNYDFENVQNDLDSEMGSRYVHRLELVDVNGQFRYVTDSKGTRADSELSQLTIPLEYDDRSRSVKVGDLIIYRDSRYIDKELSTEILRTTTQIILLNLLVGFCIWKYAKQISRAEQSRAYLDTVIHSYTDALLVLGDKHSIITINDSAKRLFELESVPDEAITLSAIVSRVKPNSRAYFSQALYDLNGKTNRSYEIETESGERVVQVKSTPIKDEDPRALNVAIIRDITEQHLDKQKVSKGAELFSAMKSLQDKFLIREDFSKSFHDVLKILLRIGESNHGIIVEVGGNDEPEQVGLPYHVLAQTRLIQNGYVGDEFVRNLLIEIIETKQSKRSLQMAGVAGNNQKMIINVLGLPLYMSNQLVGVVCLFDESTTYDDELQSWIDPILSSLSSMIHFVQQKNLNDMISKEMARAKEQAERANESKTNFLAMMSHEIRTPMNGIVGMSNLLIETPLTQQQRYFVDTLQHSSTALLNIINDVLDLTKIEAGKMTLSKQVLNVADLVHESLSIFTAKAAEKQLRLHCYIDPRMPCDIELDAVRYKQVIINLVGNAVKFTKQGHIYVRLYQAKDGEVTNLVMEVEDTGIGIPEDRHEAIFENFTQVDNSYSRSYQGTGLGLPVCRKLLRLMDGDITIRSEENKGTTFVSTVPITFTDSPHTLFDGYELSAEEKAQRVCLVSEDNLLTTTLAAYLDRLSVSFVSVTDGEQVDTRDSEQLTLMIDQDKMQSCQHLVGKVAKSVAISHNGHHDTGMQTLTCPINYSELYRVLTSNEAELDDNLAVVGQYDNIRFDLNVLVAEDHLVNQDLIDIILAKLGCKRTLAENGKEALELHKKTPFDIILMDCQMPEMDGFEATRRIREFDKHTPIIAVTANALSGDAERCLDAGMNGHLAKPFSKDQLIELLILYSSNDAVHYDDPHDTDDGLDLADLDEKTLTEGEHTSDSETDTDTDTDTDIEPDPDHHMNGAATMESTESPVDIAHVKEQVGDSMDLVKMILDKYVNNQTNDLERMEVAFDEQDVAAVKKLAHKMKGAAAMIGANTLSGICLELEKSPAEDTETLKTYLPTIREHTQAIVEQVSGLPETP</sequence>
<keyword evidence="11" id="KW-0472">Membrane</keyword>
<dbReference type="Gene3D" id="3.30.450.20">
    <property type="entry name" value="PAS domain"/>
    <property type="match status" value="1"/>
</dbReference>
<evidence type="ECO:0000259" key="15">
    <source>
        <dbReference type="PROSITE" id="PS50109"/>
    </source>
</evidence>
<dbReference type="Gene3D" id="1.20.120.160">
    <property type="entry name" value="HPT domain"/>
    <property type="match status" value="1"/>
</dbReference>
<evidence type="ECO:0000256" key="1">
    <source>
        <dbReference type="ARBA" id="ARBA00000085"/>
    </source>
</evidence>
<feature type="modified residue" description="4-aspartylphosphate" evidence="13">
    <location>
        <position position="896"/>
    </location>
</feature>
<dbReference type="InterPro" id="IPR008207">
    <property type="entry name" value="Sig_transdc_His_kin_Hpt_dom"/>
</dbReference>
<keyword evidence="5 13" id="KW-0597">Phosphoprotein</keyword>
<keyword evidence="4" id="KW-1003">Cell membrane</keyword>
<dbReference type="SUPFAM" id="SSF55785">
    <property type="entry name" value="PYP-like sensor domain (PAS domain)"/>
    <property type="match status" value="1"/>
</dbReference>
<dbReference type="RefSeq" id="WP_269598659.1">
    <property type="nucleotide sequence ID" value="NZ_CP114585.1"/>
</dbReference>
<dbReference type="SUPFAM" id="SSF55874">
    <property type="entry name" value="ATPase domain of HSP90 chaperone/DNA topoisomerase II/histidine kinase"/>
    <property type="match status" value="1"/>
</dbReference>
<dbReference type="Pfam" id="PF00072">
    <property type="entry name" value="Response_reg"/>
    <property type="match status" value="1"/>
</dbReference>
<keyword evidence="18" id="KW-0614">Plasmid</keyword>
<dbReference type="GO" id="GO:0016491">
    <property type="term" value="F:oxidoreductase activity"/>
    <property type="evidence" value="ECO:0007669"/>
    <property type="project" value="UniProtKB-KW"/>
</dbReference>
<dbReference type="EMBL" id="CP114585">
    <property type="protein sequence ID" value="WBA16271.1"/>
    <property type="molecule type" value="Genomic_DNA"/>
</dbReference>
<keyword evidence="8 18" id="KW-0067">ATP-binding</keyword>
<dbReference type="PROSITE" id="PS50894">
    <property type="entry name" value="HPT"/>
    <property type="match status" value="1"/>
</dbReference>
<dbReference type="InterPro" id="IPR011006">
    <property type="entry name" value="CheY-like_superfamily"/>
</dbReference>
<evidence type="ECO:0000256" key="4">
    <source>
        <dbReference type="ARBA" id="ARBA00022475"/>
    </source>
</evidence>
<dbReference type="InterPro" id="IPR005467">
    <property type="entry name" value="His_kinase_dom"/>
</dbReference>
<keyword evidence="6" id="KW-0812">Transmembrane</keyword>
<evidence type="ECO:0000313" key="19">
    <source>
        <dbReference type="Proteomes" id="UP001164676"/>
    </source>
</evidence>
<evidence type="ECO:0000259" key="16">
    <source>
        <dbReference type="PROSITE" id="PS50110"/>
    </source>
</evidence>
<protein>
    <recommendedName>
        <fullName evidence="3">histidine kinase</fullName>
        <ecNumber evidence="3">2.7.13.3</ecNumber>
    </recommendedName>
</protein>